<dbReference type="SUPFAM" id="SSF102198">
    <property type="entry name" value="Putative cyclase"/>
    <property type="match status" value="1"/>
</dbReference>
<organism evidence="1 2">
    <name type="scientific">Pseudonocardia xishanensis</name>
    <dbReference type="NCBI Taxonomy" id="630995"/>
    <lineage>
        <taxon>Bacteria</taxon>
        <taxon>Bacillati</taxon>
        <taxon>Actinomycetota</taxon>
        <taxon>Actinomycetes</taxon>
        <taxon>Pseudonocardiales</taxon>
        <taxon>Pseudonocardiaceae</taxon>
        <taxon>Pseudonocardia</taxon>
    </lineage>
</organism>
<keyword evidence="2" id="KW-1185">Reference proteome</keyword>
<comment type="caution">
    <text evidence="1">The sequence shown here is derived from an EMBL/GenBank/DDBJ whole genome shotgun (WGS) entry which is preliminary data.</text>
</comment>
<dbReference type="Pfam" id="PF04199">
    <property type="entry name" value="Cyclase"/>
    <property type="match status" value="1"/>
</dbReference>
<evidence type="ECO:0008006" key="3">
    <source>
        <dbReference type="Google" id="ProtNLM"/>
    </source>
</evidence>
<reference evidence="2" key="1">
    <citation type="journal article" date="2019" name="Int. J. Syst. Evol. Microbiol.">
        <title>The Global Catalogue of Microorganisms (GCM) 10K type strain sequencing project: providing services to taxonomists for standard genome sequencing and annotation.</title>
        <authorList>
            <consortium name="The Broad Institute Genomics Platform"/>
            <consortium name="The Broad Institute Genome Sequencing Center for Infectious Disease"/>
            <person name="Wu L."/>
            <person name="Ma J."/>
        </authorList>
    </citation>
    <scope>NUCLEOTIDE SEQUENCE [LARGE SCALE GENOMIC DNA]</scope>
    <source>
        <strain evidence="2">JCM 17906</strain>
    </source>
</reference>
<evidence type="ECO:0000313" key="1">
    <source>
        <dbReference type="EMBL" id="GAA4556378.1"/>
    </source>
</evidence>
<protein>
    <recommendedName>
        <fullName evidence="3">Kynurenine formamidase</fullName>
    </recommendedName>
</protein>
<dbReference type="EMBL" id="BAABGT010000097">
    <property type="protein sequence ID" value="GAA4556378.1"/>
    <property type="molecule type" value="Genomic_DNA"/>
</dbReference>
<accession>A0ABP8S240</accession>
<gene>
    <name evidence="1" type="ORF">GCM10023175_58430</name>
</gene>
<dbReference type="InterPro" id="IPR037175">
    <property type="entry name" value="KFase_sf"/>
</dbReference>
<sequence>MVSALTYKRCWWRPPKPPGGATLADLDLDLDLDLELFRGEAAVVDLRGSREIGPADLGELRPGVVLVVCTGWSARFGTPEYLEPPWLTDDAARAVVDAGIRALAVDTLSPDPRGSLAVHEIVLGAGGVIVENLRGVERLLGHRATLAFHPLALAGDGSPVRAVAEIA</sequence>
<evidence type="ECO:0000313" key="2">
    <source>
        <dbReference type="Proteomes" id="UP001501598"/>
    </source>
</evidence>
<dbReference type="InterPro" id="IPR007325">
    <property type="entry name" value="KFase/CYL"/>
</dbReference>
<name>A0ABP8S240_9PSEU</name>
<dbReference type="Proteomes" id="UP001501598">
    <property type="component" value="Unassembled WGS sequence"/>
</dbReference>
<dbReference type="Gene3D" id="3.50.30.50">
    <property type="entry name" value="Putative cyclase"/>
    <property type="match status" value="1"/>
</dbReference>
<proteinExistence type="predicted"/>